<feature type="region of interest" description="Disordered" evidence="1">
    <location>
        <begin position="84"/>
        <end position="123"/>
    </location>
</feature>
<proteinExistence type="predicted"/>
<dbReference type="EMBL" id="KN768050">
    <property type="protein sequence ID" value="KIH47167.1"/>
    <property type="molecule type" value="Genomic_DNA"/>
</dbReference>
<organism evidence="2 3">
    <name type="scientific">Ancylostoma duodenale</name>
    <dbReference type="NCBI Taxonomy" id="51022"/>
    <lineage>
        <taxon>Eukaryota</taxon>
        <taxon>Metazoa</taxon>
        <taxon>Ecdysozoa</taxon>
        <taxon>Nematoda</taxon>
        <taxon>Chromadorea</taxon>
        <taxon>Rhabditida</taxon>
        <taxon>Rhabditina</taxon>
        <taxon>Rhabditomorpha</taxon>
        <taxon>Strongyloidea</taxon>
        <taxon>Ancylostomatidae</taxon>
        <taxon>Ancylostomatinae</taxon>
        <taxon>Ancylostoma</taxon>
    </lineage>
</organism>
<accession>A0A0C2CBD7</accession>
<feature type="compositionally biased region" description="Basic and acidic residues" evidence="1">
    <location>
        <begin position="84"/>
        <end position="94"/>
    </location>
</feature>
<dbReference type="Proteomes" id="UP000054047">
    <property type="component" value="Unassembled WGS sequence"/>
</dbReference>
<feature type="compositionally biased region" description="Basic and acidic residues" evidence="1">
    <location>
        <begin position="109"/>
        <end position="123"/>
    </location>
</feature>
<dbReference type="AlphaFoldDB" id="A0A0C2CBD7"/>
<sequence length="123" mass="13666">MRHHSPSVVCWIKESIAVSTVATSDMAVCIYYRLGCDLDSLVELSHIILLSASNREKCAQDEDSLGVQRFFNEPRLDAVLEREAATPGGKRDTLHNSQGPCSRIPRQTPPKDADGMKCERHVT</sequence>
<keyword evidence="3" id="KW-1185">Reference proteome</keyword>
<evidence type="ECO:0000256" key="1">
    <source>
        <dbReference type="SAM" id="MobiDB-lite"/>
    </source>
</evidence>
<reference evidence="2 3" key="1">
    <citation type="submission" date="2013-12" db="EMBL/GenBank/DDBJ databases">
        <title>Draft genome of the parsitic nematode Ancylostoma duodenale.</title>
        <authorList>
            <person name="Mitreva M."/>
        </authorList>
    </citation>
    <scope>NUCLEOTIDE SEQUENCE [LARGE SCALE GENOMIC DNA]</scope>
    <source>
        <strain evidence="2 3">Zhejiang</strain>
    </source>
</reference>
<protein>
    <submittedName>
        <fullName evidence="2">Uncharacterized protein</fullName>
    </submittedName>
</protein>
<evidence type="ECO:0000313" key="3">
    <source>
        <dbReference type="Proteomes" id="UP000054047"/>
    </source>
</evidence>
<name>A0A0C2CBD7_9BILA</name>
<gene>
    <name evidence="2" type="ORF">ANCDUO_22776</name>
</gene>
<evidence type="ECO:0000313" key="2">
    <source>
        <dbReference type="EMBL" id="KIH47167.1"/>
    </source>
</evidence>